<feature type="domain" description="Bet v I/Major latex protein" evidence="2">
    <location>
        <begin position="30"/>
        <end position="187"/>
    </location>
</feature>
<dbReference type="SUPFAM" id="SSF55961">
    <property type="entry name" value="Bet v1-like"/>
    <property type="match status" value="1"/>
</dbReference>
<dbReference type="Proteomes" id="UP000806378">
    <property type="component" value="Unassembled WGS sequence"/>
</dbReference>
<dbReference type="GO" id="GO:0006952">
    <property type="term" value="P:defense response"/>
    <property type="evidence" value="ECO:0007669"/>
    <property type="project" value="InterPro"/>
</dbReference>
<dbReference type="Pfam" id="PF00407">
    <property type="entry name" value="Bet_v_1"/>
    <property type="match status" value="1"/>
</dbReference>
<dbReference type="InterPro" id="IPR023393">
    <property type="entry name" value="START-like_dom_sf"/>
</dbReference>
<evidence type="ECO:0000259" key="2">
    <source>
        <dbReference type="SMART" id="SM01037"/>
    </source>
</evidence>
<protein>
    <recommendedName>
        <fullName evidence="2">Bet v I/Major latex protein domain-containing protein</fullName>
    </recommendedName>
</protein>
<dbReference type="Gramene" id="rna-gnl|WGS:JABURB|Cocit.L2914.1">
    <property type="protein sequence ID" value="cds-KAF7847482.1"/>
    <property type="gene ID" value="gene-BT93_L2914"/>
</dbReference>
<dbReference type="SMART" id="SM01037">
    <property type="entry name" value="Bet_v_1"/>
    <property type="match status" value="1"/>
</dbReference>
<dbReference type="InterPro" id="IPR052006">
    <property type="entry name" value="MLP-like"/>
</dbReference>
<evidence type="ECO:0000313" key="3">
    <source>
        <dbReference type="EMBL" id="KAF7847482.1"/>
    </source>
</evidence>
<evidence type="ECO:0000313" key="4">
    <source>
        <dbReference type="Proteomes" id="UP000806378"/>
    </source>
</evidence>
<keyword evidence="4" id="KW-1185">Reference proteome</keyword>
<dbReference type="InterPro" id="IPR000916">
    <property type="entry name" value="Bet_v_I/MLP"/>
</dbReference>
<dbReference type="Gene3D" id="3.30.530.20">
    <property type="match status" value="1"/>
</dbReference>
<sequence>MQNMETAQCAKEMAQAEKLLGGTLTPAEKFLVGILTQTKALRSSAEELFNIYRNEPYRFPDLTKERYPDLPKYQIESVELLEGEWDQVGSKRRWTFVDDQCGTWDDMVEDINDQAMSITWTLKKGIVPQQRYKMLKVVHQFFARKHGCLATVTLVYMKKHVGIPAPHDYMKFLIKMLEAADEAGTNEE</sequence>
<reference evidence="3" key="1">
    <citation type="submission" date="2020-05" db="EMBL/GenBank/DDBJ databases">
        <title>WGS assembly of Corymbia citriodora subspecies variegata.</title>
        <authorList>
            <person name="Barry K."/>
            <person name="Hundley H."/>
            <person name="Shu S."/>
            <person name="Jenkins J."/>
            <person name="Grimwood J."/>
            <person name="Baten A."/>
        </authorList>
    </citation>
    <scope>NUCLEOTIDE SEQUENCE</scope>
    <source>
        <strain evidence="3">CV2-018</strain>
    </source>
</reference>
<dbReference type="EMBL" id="MU090769">
    <property type="protein sequence ID" value="KAF7847482.1"/>
    <property type="molecule type" value="Genomic_DNA"/>
</dbReference>
<comment type="similarity">
    <text evidence="1">Belongs to the MLP family.</text>
</comment>
<dbReference type="OrthoDB" id="1847301at2759"/>
<comment type="caution">
    <text evidence="3">The sequence shown here is derived from an EMBL/GenBank/DDBJ whole genome shotgun (WGS) entry which is preliminary data.</text>
</comment>
<dbReference type="PANTHER" id="PTHR31338">
    <property type="entry name" value="POLYKETIDE CYCLASE/DEHYDRASE AND LIPID TRANSPORT SUPERFAMILY PROTEIN"/>
    <property type="match status" value="1"/>
</dbReference>
<name>A0A8T0CL12_CORYI</name>
<evidence type="ECO:0000256" key="1">
    <source>
        <dbReference type="ARBA" id="ARBA00038242"/>
    </source>
</evidence>
<dbReference type="PANTHER" id="PTHR31338:SF20">
    <property type="entry name" value="BET V I_MAJOR LATEX PROTEIN DOMAIN-CONTAINING PROTEIN"/>
    <property type="match status" value="1"/>
</dbReference>
<gene>
    <name evidence="3" type="ORF">BT93_L2914</name>
</gene>
<dbReference type="AlphaFoldDB" id="A0A8T0CL12"/>
<proteinExistence type="inferred from homology"/>
<organism evidence="3 4">
    <name type="scientific">Corymbia citriodora subsp. variegata</name>
    <dbReference type="NCBI Taxonomy" id="360336"/>
    <lineage>
        <taxon>Eukaryota</taxon>
        <taxon>Viridiplantae</taxon>
        <taxon>Streptophyta</taxon>
        <taxon>Embryophyta</taxon>
        <taxon>Tracheophyta</taxon>
        <taxon>Spermatophyta</taxon>
        <taxon>Magnoliopsida</taxon>
        <taxon>eudicotyledons</taxon>
        <taxon>Gunneridae</taxon>
        <taxon>Pentapetalae</taxon>
        <taxon>rosids</taxon>
        <taxon>malvids</taxon>
        <taxon>Myrtales</taxon>
        <taxon>Myrtaceae</taxon>
        <taxon>Myrtoideae</taxon>
        <taxon>Eucalypteae</taxon>
        <taxon>Corymbia</taxon>
    </lineage>
</organism>
<accession>A0A8T0CL12</accession>